<dbReference type="PIRSF" id="PIRSF012641">
    <property type="entry name" value="UCP012641"/>
    <property type="match status" value="1"/>
</dbReference>
<evidence type="ECO:0000313" key="2">
    <source>
        <dbReference type="EMBL" id="MDQ0392974.1"/>
    </source>
</evidence>
<dbReference type="Pfam" id="PF10005">
    <property type="entry name" value="Zn_ribbon_DZR_6"/>
    <property type="match status" value="1"/>
</dbReference>
<comment type="caution">
    <text evidence="2">The sequence shown here is derived from an EMBL/GenBank/DDBJ whole genome shotgun (WGS) entry which is preliminary data.</text>
</comment>
<sequence>MKLFQCQHCGLAVHFDNTFCVNCHHRIGYLQDRFEMTALEPDGDAWRALADPEKRYFFCENEKYDVCNWLVPEGGETFCESCRHNRTIPDLSFPENHLKWQKIELAKRYLFRSLMRWHLPTRSRAEDPDSGLVFDFVADVVRPDGTVERVMTGHDEGVITLNIAEADDVERESRRRSMGESYRTLLGHFRHEVGHYYWDRLVRDGQEFESFRAVFGDERDDYGAALQRYYESGPPADWQDSFISAYATAHPWEDFAESWAHYIHMVDAIETALAYGIDVKSRFGPANTRKIDARFEPYAAGSVDELINAWVPLTIAINGVNRSMGQPDLYPFVLSHPVTVKLQYIHDLIHGAEH</sequence>
<dbReference type="InterPro" id="IPR031321">
    <property type="entry name" value="UCP012641"/>
</dbReference>
<dbReference type="Pfam" id="PF15887">
    <property type="entry name" value="Peptidase_Mx"/>
    <property type="match status" value="1"/>
</dbReference>
<dbReference type="Proteomes" id="UP001237448">
    <property type="component" value="Unassembled WGS sequence"/>
</dbReference>
<organism evidence="2 3">
    <name type="scientific">Labrys monachus</name>
    <dbReference type="NCBI Taxonomy" id="217067"/>
    <lineage>
        <taxon>Bacteria</taxon>
        <taxon>Pseudomonadati</taxon>
        <taxon>Pseudomonadota</taxon>
        <taxon>Alphaproteobacteria</taxon>
        <taxon>Hyphomicrobiales</taxon>
        <taxon>Xanthobacteraceae</taxon>
        <taxon>Labrys</taxon>
    </lineage>
</organism>
<proteinExistence type="predicted"/>
<dbReference type="Gene3D" id="3.40.390.70">
    <property type="match status" value="1"/>
</dbReference>
<evidence type="ECO:0000259" key="1">
    <source>
        <dbReference type="Pfam" id="PF10005"/>
    </source>
</evidence>
<dbReference type="RefSeq" id="WP_307427677.1">
    <property type="nucleotide sequence ID" value="NZ_JAUSVK010000001.1"/>
</dbReference>
<keyword evidence="3" id="KW-1185">Reference proteome</keyword>
<evidence type="ECO:0000313" key="3">
    <source>
        <dbReference type="Proteomes" id="UP001237448"/>
    </source>
</evidence>
<reference evidence="2 3" key="1">
    <citation type="submission" date="2023-07" db="EMBL/GenBank/DDBJ databases">
        <title>Genomic Encyclopedia of Type Strains, Phase IV (KMG-IV): sequencing the most valuable type-strain genomes for metagenomic binning, comparative biology and taxonomic classification.</title>
        <authorList>
            <person name="Goeker M."/>
        </authorList>
    </citation>
    <scope>NUCLEOTIDE SEQUENCE [LARGE SCALE GENOMIC DNA]</scope>
    <source>
        <strain evidence="2 3">DSM 5896</strain>
    </source>
</reference>
<protein>
    <recommendedName>
        <fullName evidence="1">Zinc-ribbon domain-containing protein</fullName>
    </recommendedName>
</protein>
<dbReference type="InterPro" id="IPR011201">
    <property type="entry name" value="Zinc-ribbon_6_bact"/>
</dbReference>
<name>A0ABU0FED9_9HYPH</name>
<gene>
    <name evidence="2" type="ORF">J3R73_002766</name>
</gene>
<dbReference type="EMBL" id="JAUSVK010000001">
    <property type="protein sequence ID" value="MDQ0392974.1"/>
    <property type="molecule type" value="Genomic_DNA"/>
</dbReference>
<accession>A0ABU0FED9</accession>
<feature type="domain" description="Zinc-ribbon" evidence="1">
    <location>
        <begin position="3"/>
        <end position="92"/>
    </location>
</feature>